<sequence length="430" mass="48008">MKILLIGQGYVGTTMAVVLANAGHEVTGLDIDHDKIASLQKGKLYFYEPGVQKMLDKQLEANRLQFTTDARQAVVNNDILFITVGTPSLSNGNADLTYIKNAAKMIGQYKNKKKIIVVKSTVPVGTTEKVKDWVMEAGEDTAPVEVAMNPEFLREGNALQDALYPDRIVIGSHSDEALETIHQLYQQWNCPFIKTTPRGAEMIKYASNGFLATKISFINEIAMLCDKLEVNVRDVSKGMGLDKRIGPSFLEAGLGYGGSCFPKDIKEFLWTANTNQIPLSILSKVEQVNHHQPDYLLDKVKKQVGSLTGKNVAVLGLAFKPHTDDTRESVSIPIIQQLLEEKAIVTVHDPVVNLEANWIEKGVLQNNDPYQVIKESDAIIICTNWPQYEALDWKKVRKIVRHPAIFDGRNMLNAEQLSELRFHYEGIGYP</sequence>
<dbReference type="InterPro" id="IPR014027">
    <property type="entry name" value="UDP-Glc/GDP-Man_DH_C"/>
</dbReference>
<name>A0ABQ1P0J6_9BACI</name>
<evidence type="ECO:0000256" key="1">
    <source>
        <dbReference type="ARBA" id="ARBA00004701"/>
    </source>
</evidence>
<dbReference type="Pfam" id="PF03720">
    <property type="entry name" value="UDPG_MGDP_dh_C"/>
    <property type="match status" value="1"/>
</dbReference>
<dbReference type="RefSeq" id="WP_082412068.1">
    <property type="nucleotide sequence ID" value="NZ_BMCJ01000003.1"/>
</dbReference>
<dbReference type="Gene3D" id="1.20.5.100">
    <property type="entry name" value="Cytochrome c1, transmembrane anchor, C-terminal"/>
    <property type="match status" value="1"/>
</dbReference>
<dbReference type="InterPro" id="IPR036291">
    <property type="entry name" value="NAD(P)-bd_dom_sf"/>
</dbReference>
<dbReference type="EC" id="1.1.1.22" evidence="3 7"/>
<evidence type="ECO:0000256" key="3">
    <source>
        <dbReference type="ARBA" id="ARBA00012954"/>
    </source>
</evidence>
<proteinExistence type="inferred from homology"/>
<dbReference type="SMART" id="SM00984">
    <property type="entry name" value="UDPG_MGDP_dh_C"/>
    <property type="match status" value="1"/>
</dbReference>
<keyword evidence="4 7" id="KW-0560">Oxidoreductase</keyword>
<protein>
    <recommendedName>
        <fullName evidence="3 7">UDP-glucose 6-dehydrogenase</fullName>
        <ecNumber evidence="3 7">1.1.1.22</ecNumber>
    </recommendedName>
</protein>
<keyword evidence="5 7" id="KW-0520">NAD</keyword>
<gene>
    <name evidence="9" type="ORF">GCM10007216_19130</name>
</gene>
<keyword evidence="10" id="KW-1185">Reference proteome</keyword>
<evidence type="ECO:0000256" key="6">
    <source>
        <dbReference type="ARBA" id="ARBA00047473"/>
    </source>
</evidence>
<dbReference type="InterPro" id="IPR008927">
    <property type="entry name" value="6-PGluconate_DH-like_C_sf"/>
</dbReference>
<dbReference type="PANTHER" id="PTHR43750">
    <property type="entry name" value="UDP-GLUCOSE 6-DEHYDROGENASE TUAD"/>
    <property type="match status" value="1"/>
</dbReference>
<dbReference type="InterPro" id="IPR028357">
    <property type="entry name" value="UDPglc_DH_bac"/>
</dbReference>
<comment type="pathway">
    <text evidence="1">Nucleotide-sugar biosynthesis; UDP-alpha-D-glucuronate biosynthesis; UDP-alpha-D-glucuronate from UDP-alpha-D-glucose: step 1/1.</text>
</comment>
<evidence type="ECO:0000256" key="7">
    <source>
        <dbReference type="PIRNR" id="PIRNR000124"/>
    </source>
</evidence>
<dbReference type="NCBIfam" id="TIGR03026">
    <property type="entry name" value="NDP-sugDHase"/>
    <property type="match status" value="1"/>
</dbReference>
<evidence type="ECO:0000256" key="4">
    <source>
        <dbReference type="ARBA" id="ARBA00023002"/>
    </source>
</evidence>
<dbReference type="InterPro" id="IPR001732">
    <property type="entry name" value="UDP-Glc/GDP-Man_DH_N"/>
</dbReference>
<dbReference type="Proteomes" id="UP000619534">
    <property type="component" value="Unassembled WGS sequence"/>
</dbReference>
<dbReference type="EMBL" id="BMCJ01000003">
    <property type="protein sequence ID" value="GGC88542.1"/>
    <property type="molecule type" value="Genomic_DNA"/>
</dbReference>
<comment type="caution">
    <text evidence="9">The sequence shown here is derived from an EMBL/GenBank/DDBJ whole genome shotgun (WGS) entry which is preliminary data.</text>
</comment>
<reference evidence="10" key="1">
    <citation type="journal article" date="2019" name="Int. J. Syst. Evol. Microbiol.">
        <title>The Global Catalogue of Microorganisms (GCM) 10K type strain sequencing project: providing services to taxonomists for standard genome sequencing and annotation.</title>
        <authorList>
            <consortium name="The Broad Institute Genomics Platform"/>
            <consortium name="The Broad Institute Genome Sequencing Center for Infectious Disease"/>
            <person name="Wu L."/>
            <person name="Ma J."/>
        </authorList>
    </citation>
    <scope>NUCLEOTIDE SEQUENCE [LARGE SCALE GENOMIC DNA]</scope>
    <source>
        <strain evidence="10">CCM 7282</strain>
    </source>
</reference>
<accession>A0ABQ1P0J6</accession>
<dbReference type="SUPFAM" id="SSF52413">
    <property type="entry name" value="UDP-glucose/GDP-mannose dehydrogenase C-terminal domain"/>
    <property type="match status" value="1"/>
</dbReference>
<feature type="domain" description="UDP-glucose/GDP-mannose dehydrogenase C-terminal" evidence="8">
    <location>
        <begin position="313"/>
        <end position="414"/>
    </location>
</feature>
<dbReference type="Pfam" id="PF03721">
    <property type="entry name" value="UDPG_MGDP_dh_N"/>
    <property type="match status" value="1"/>
</dbReference>
<comment type="catalytic activity">
    <reaction evidence="6 7">
        <text>UDP-alpha-D-glucose + 2 NAD(+) + H2O = UDP-alpha-D-glucuronate + 2 NADH + 3 H(+)</text>
        <dbReference type="Rhea" id="RHEA:23596"/>
        <dbReference type="ChEBI" id="CHEBI:15377"/>
        <dbReference type="ChEBI" id="CHEBI:15378"/>
        <dbReference type="ChEBI" id="CHEBI:57540"/>
        <dbReference type="ChEBI" id="CHEBI:57945"/>
        <dbReference type="ChEBI" id="CHEBI:58052"/>
        <dbReference type="ChEBI" id="CHEBI:58885"/>
        <dbReference type="EC" id="1.1.1.22"/>
    </reaction>
</comment>
<dbReference type="InterPro" id="IPR017476">
    <property type="entry name" value="UDP-Glc/GDP-Man"/>
</dbReference>
<dbReference type="Gene3D" id="3.40.50.720">
    <property type="entry name" value="NAD(P)-binding Rossmann-like Domain"/>
    <property type="match status" value="2"/>
</dbReference>
<comment type="similarity">
    <text evidence="2 7">Belongs to the UDP-glucose/GDP-mannose dehydrogenase family.</text>
</comment>
<evidence type="ECO:0000259" key="8">
    <source>
        <dbReference type="SMART" id="SM00984"/>
    </source>
</evidence>
<evidence type="ECO:0000256" key="5">
    <source>
        <dbReference type="ARBA" id="ARBA00023027"/>
    </source>
</evidence>
<evidence type="ECO:0000313" key="10">
    <source>
        <dbReference type="Proteomes" id="UP000619534"/>
    </source>
</evidence>
<dbReference type="InterPro" id="IPR036220">
    <property type="entry name" value="UDP-Glc/GDP-Man_DH_C_sf"/>
</dbReference>
<dbReference type="PIRSF" id="PIRSF000124">
    <property type="entry name" value="UDPglc_GDPman_dh"/>
    <property type="match status" value="1"/>
</dbReference>
<dbReference type="SUPFAM" id="SSF51735">
    <property type="entry name" value="NAD(P)-binding Rossmann-fold domains"/>
    <property type="match status" value="1"/>
</dbReference>
<dbReference type="PIRSF" id="PIRSF500134">
    <property type="entry name" value="UDPglc_DH_bac"/>
    <property type="match status" value="1"/>
</dbReference>
<evidence type="ECO:0000313" key="9">
    <source>
        <dbReference type="EMBL" id="GGC88542.1"/>
    </source>
</evidence>
<organism evidence="9 10">
    <name type="scientific">Thalassobacillus devorans</name>
    <dbReference type="NCBI Taxonomy" id="279813"/>
    <lineage>
        <taxon>Bacteria</taxon>
        <taxon>Bacillati</taxon>
        <taxon>Bacillota</taxon>
        <taxon>Bacilli</taxon>
        <taxon>Bacillales</taxon>
        <taxon>Bacillaceae</taxon>
        <taxon>Thalassobacillus</taxon>
    </lineage>
</organism>
<dbReference type="InterPro" id="IPR014026">
    <property type="entry name" value="UDP-Glc/GDP-Man_DH_dimer"/>
</dbReference>
<dbReference type="PANTHER" id="PTHR43750:SF3">
    <property type="entry name" value="UDP-GLUCOSE 6-DEHYDROGENASE TUAD"/>
    <property type="match status" value="1"/>
</dbReference>
<dbReference type="Pfam" id="PF00984">
    <property type="entry name" value="UDPG_MGDP_dh"/>
    <property type="match status" value="1"/>
</dbReference>
<evidence type="ECO:0000256" key="2">
    <source>
        <dbReference type="ARBA" id="ARBA00006601"/>
    </source>
</evidence>
<dbReference type="SUPFAM" id="SSF48179">
    <property type="entry name" value="6-phosphogluconate dehydrogenase C-terminal domain-like"/>
    <property type="match status" value="1"/>
</dbReference>